<accession>A0A7W2AHE1</accession>
<keyword evidence="3" id="KW-1185">Reference proteome</keyword>
<sequence>MDYGYYQPGPVGFRNYPAYTYGFIPYYHYHYTPAGSGCCGGQSMTSAYLPPYGAWHPWMIPTPPVHAQGFPGAAIPPQGPGMMPPPPQPAYSGTEKPVWESPESPESPWLRAYENQKRS</sequence>
<gene>
    <name evidence="2" type="ORF">H1164_02405</name>
</gene>
<reference evidence="2 3" key="1">
    <citation type="submission" date="2020-07" db="EMBL/GenBank/DDBJ databases">
        <authorList>
            <person name="Feng H."/>
        </authorList>
    </citation>
    <scope>NUCLEOTIDE SEQUENCE [LARGE SCALE GENOMIC DNA]</scope>
    <source>
        <strain evidence="3">s-11</strain>
    </source>
</reference>
<evidence type="ECO:0000313" key="2">
    <source>
        <dbReference type="EMBL" id="MBA4541753.1"/>
    </source>
</evidence>
<dbReference type="EMBL" id="JACEIP010000002">
    <property type="protein sequence ID" value="MBA4541753.1"/>
    <property type="molecule type" value="Genomic_DNA"/>
</dbReference>
<evidence type="ECO:0000313" key="3">
    <source>
        <dbReference type="Proteomes" id="UP000530514"/>
    </source>
</evidence>
<protein>
    <submittedName>
        <fullName evidence="2">Uncharacterized protein</fullName>
    </submittedName>
</protein>
<name>A0A7W2AHE1_9BACL</name>
<dbReference type="RefSeq" id="WP_033100987.1">
    <property type="nucleotide sequence ID" value="NZ_JACEIP010000002.1"/>
</dbReference>
<dbReference type="Proteomes" id="UP000530514">
    <property type="component" value="Unassembled WGS sequence"/>
</dbReference>
<feature type="compositionally biased region" description="Pro residues" evidence="1">
    <location>
        <begin position="77"/>
        <end position="89"/>
    </location>
</feature>
<feature type="region of interest" description="Disordered" evidence="1">
    <location>
        <begin position="69"/>
        <end position="119"/>
    </location>
</feature>
<organism evidence="2 3">
    <name type="scientific">Thermoactinomyces daqus</name>
    <dbReference type="NCBI Taxonomy" id="1329516"/>
    <lineage>
        <taxon>Bacteria</taxon>
        <taxon>Bacillati</taxon>
        <taxon>Bacillota</taxon>
        <taxon>Bacilli</taxon>
        <taxon>Bacillales</taxon>
        <taxon>Thermoactinomycetaceae</taxon>
        <taxon>Thermoactinomyces</taxon>
    </lineage>
</organism>
<proteinExistence type="predicted"/>
<comment type="caution">
    <text evidence="2">The sequence shown here is derived from an EMBL/GenBank/DDBJ whole genome shotgun (WGS) entry which is preliminary data.</text>
</comment>
<evidence type="ECO:0000256" key="1">
    <source>
        <dbReference type="SAM" id="MobiDB-lite"/>
    </source>
</evidence>
<dbReference type="AlphaFoldDB" id="A0A7W2AHE1"/>